<reference evidence="2 3" key="1">
    <citation type="submission" date="2018-08" db="EMBL/GenBank/DDBJ databases">
        <title>Recombination of ecologically and evolutionarily significant loci maintains genetic cohesion in the Pseudomonas syringae species complex.</title>
        <authorList>
            <person name="Dillon M."/>
            <person name="Thakur S."/>
            <person name="Almeida R.N.D."/>
            <person name="Weir B.S."/>
            <person name="Guttman D.S."/>
        </authorList>
    </citation>
    <scope>NUCLEOTIDE SEQUENCE [LARGE SCALE GENOMIC DNA]</scope>
    <source>
        <strain evidence="2 3">ICMP 2821</strain>
    </source>
</reference>
<dbReference type="Proteomes" id="UP000281372">
    <property type="component" value="Unassembled WGS sequence"/>
</dbReference>
<keyword evidence="2" id="KW-0449">Lipoprotein</keyword>
<organism evidence="2 3">
    <name type="scientific">Pseudomonas cannabina</name>
    <dbReference type="NCBI Taxonomy" id="86840"/>
    <lineage>
        <taxon>Bacteria</taxon>
        <taxon>Pseudomonadati</taxon>
        <taxon>Pseudomonadota</taxon>
        <taxon>Gammaproteobacteria</taxon>
        <taxon>Pseudomonadales</taxon>
        <taxon>Pseudomonadaceae</taxon>
        <taxon>Pseudomonas</taxon>
    </lineage>
</organism>
<feature type="non-terminal residue" evidence="2">
    <location>
        <position position="120"/>
    </location>
</feature>
<feature type="compositionally biased region" description="Polar residues" evidence="1">
    <location>
        <begin position="42"/>
        <end position="59"/>
    </location>
</feature>
<accession>A0A3M3M3H3</accession>
<evidence type="ECO:0000313" key="3">
    <source>
        <dbReference type="Proteomes" id="UP000281372"/>
    </source>
</evidence>
<name>A0A3M3M3H3_PSECA</name>
<comment type="caution">
    <text evidence="2">The sequence shown here is derived from an EMBL/GenBank/DDBJ whole genome shotgun (WGS) entry which is preliminary data.</text>
</comment>
<sequence>AKKLGYAETGTARVKVEGIDPQEWWAQRGRPAPLMLNQPQVMAQATPPALSTSTGTVEQYTPPPQQHAAPVVPLQVDAKKNASGQAAGLFLQVGAFANPDAAELLRSKLSGMVRAPVFVS</sequence>
<gene>
    <name evidence="2" type="ORF">ALQ64_05741</name>
</gene>
<protein>
    <submittedName>
        <fullName evidence="2">Rare lipoprotein A</fullName>
    </submittedName>
</protein>
<feature type="non-terminal residue" evidence="2">
    <location>
        <position position="1"/>
    </location>
</feature>
<evidence type="ECO:0000256" key="1">
    <source>
        <dbReference type="SAM" id="MobiDB-lite"/>
    </source>
</evidence>
<feature type="region of interest" description="Disordered" evidence="1">
    <location>
        <begin position="42"/>
        <end position="68"/>
    </location>
</feature>
<evidence type="ECO:0000313" key="2">
    <source>
        <dbReference type="EMBL" id="RMN42077.1"/>
    </source>
</evidence>
<dbReference type="AlphaFoldDB" id="A0A3M3M3H3"/>
<proteinExistence type="predicted"/>
<dbReference type="EMBL" id="RBOW01000042">
    <property type="protein sequence ID" value="RMN42077.1"/>
    <property type="molecule type" value="Genomic_DNA"/>
</dbReference>